<evidence type="ECO:0000259" key="7">
    <source>
        <dbReference type="Pfam" id="PF13720"/>
    </source>
</evidence>
<dbReference type="InterPro" id="IPR029098">
    <property type="entry name" value="Acetyltransf_C"/>
</dbReference>
<keyword evidence="1" id="KW-0444">Lipid biosynthesis</keyword>
<dbReference type="Proteomes" id="UP000824890">
    <property type="component" value="Unassembled WGS sequence"/>
</dbReference>
<feature type="non-terminal residue" evidence="8">
    <location>
        <position position="1"/>
    </location>
</feature>
<keyword evidence="2" id="KW-0441">Lipid A biosynthesis</keyword>
<dbReference type="SUPFAM" id="SSF51161">
    <property type="entry name" value="Trimeric LpxA-like enzymes"/>
    <property type="match status" value="1"/>
</dbReference>
<comment type="caution">
    <text evidence="8">The sequence shown here is derived from an EMBL/GenBank/DDBJ whole genome shotgun (WGS) entry which is preliminary data.</text>
</comment>
<keyword evidence="6" id="KW-0472">Membrane</keyword>
<evidence type="ECO:0000313" key="8">
    <source>
        <dbReference type="EMBL" id="KAH0901317.1"/>
    </source>
</evidence>
<organism evidence="8 9">
    <name type="scientific">Brassica napus</name>
    <name type="common">Rape</name>
    <dbReference type="NCBI Taxonomy" id="3708"/>
    <lineage>
        <taxon>Eukaryota</taxon>
        <taxon>Viridiplantae</taxon>
        <taxon>Streptophyta</taxon>
        <taxon>Embryophyta</taxon>
        <taxon>Tracheophyta</taxon>
        <taxon>Spermatophyta</taxon>
        <taxon>Magnoliopsida</taxon>
        <taxon>eudicotyledons</taxon>
        <taxon>Gunneridae</taxon>
        <taxon>Pentapetalae</taxon>
        <taxon>rosids</taxon>
        <taxon>malvids</taxon>
        <taxon>Brassicales</taxon>
        <taxon>Brassicaceae</taxon>
        <taxon>Brassiceae</taxon>
        <taxon>Brassica</taxon>
    </lineage>
</organism>
<reference evidence="8 9" key="1">
    <citation type="submission" date="2021-05" db="EMBL/GenBank/DDBJ databases">
        <title>Genome Assembly of Synthetic Allotetraploid Brassica napus Reveals Homoeologous Exchanges between Subgenomes.</title>
        <authorList>
            <person name="Davis J.T."/>
        </authorList>
    </citation>
    <scope>NUCLEOTIDE SEQUENCE [LARGE SCALE GENOMIC DNA]</scope>
    <source>
        <strain evidence="9">cv. Da-Ae</strain>
        <tissue evidence="8">Seedling</tissue>
    </source>
</reference>
<dbReference type="Pfam" id="PF13720">
    <property type="entry name" value="Acetyltransf_11"/>
    <property type="match status" value="1"/>
</dbReference>
<protein>
    <recommendedName>
        <fullName evidence="7">UDP N-acetylglucosamine O-acyltransferase C-terminal domain-containing protein</fullName>
    </recommendedName>
</protein>
<accession>A0ABQ8B935</accession>
<dbReference type="PANTHER" id="PTHR43480">
    <property type="entry name" value="ACYL-[ACYL-CARRIER-PROTEIN]--UDP-N-ACETYLGLUCOSAMINE O-ACYLTRANSFERASE"/>
    <property type="match status" value="1"/>
</dbReference>
<dbReference type="InterPro" id="IPR010137">
    <property type="entry name" value="Lipid_A_LpxA"/>
</dbReference>
<keyword evidence="6" id="KW-1133">Transmembrane helix</keyword>
<keyword evidence="3" id="KW-0808">Transferase</keyword>
<sequence length="785" mass="88612">VTRIYIISNALSMIMILTSSCLLGPTIGRRRELHCLLHSQGRSIQDIKACLKRMLIDSHIIEAIKPAKNFRFHFRPDLRHDGLAFIIYSSLLCDLKIVSDVIDRRNLSSITCWAASQMFTQTQPLVDIAVITDTGPLPRKRRIELTAAAPEPDKDALAPTADDEYSDDEFDVPIHRRDLYKMEENETGYFRDLADIYARLGLHFYNFRKGTNFQFSRVDKFINYGIFNYYITMEATDPADGTGEIIHRWEFDEEVYKNSLPDWYSDDALLPSSDQFYQVQDSDMLENDWLNLYAEVAMYALQENDSMSLFESWLPLEIKKVVVQTFEEVKSKEKLKAANAIFYFSFKNLNAPTHGLCQDHRVIVRRSTDGLPGHICLDINSCTGQMAGIVIVFDFDRTLIDGDSDNWAVTEMGLTEIFHQLRFTLPWNRLMDRMMMELPSLARCDLKIMRCKPTNLTSVDENGKLRISPYHGGAASTPHSCNLCPPSLLSYLHLQLLILGASVGPYCTVGSSAMAANSNREFLLASGAVVGDELPGYTVIGGNYIIGHHAVHGDECFLCIGNNNEIRKFCSIHRSSTSSDKTLWVSFVFEWVIGDNNLIMGFCHIADDCKIGDRNVFANITLLAGHVIVEHDLVWFMLLYTHSRSHGHSPVPKYMMVTRERAKLRCLNLEGLRRNGFTMSEVHNQELCSVPAVDAMLQSIRNSCTNGRRGISSSDSGSILECDLKIVSDVIDRRNLSSITCWAASQMFTQTQPLVDIVTDLTILPWCCLDSTQLGSGSPMAEHDN</sequence>
<feature type="domain" description="UDP N-acetylglucosamine O-acyltransferase C-terminal" evidence="7">
    <location>
        <begin position="651"/>
        <end position="683"/>
    </location>
</feature>
<evidence type="ECO:0000256" key="4">
    <source>
        <dbReference type="ARBA" id="ARBA00023098"/>
    </source>
</evidence>
<feature type="transmembrane region" description="Helical" evidence="6">
    <location>
        <begin position="6"/>
        <end position="24"/>
    </location>
</feature>
<keyword evidence="5" id="KW-0012">Acyltransferase</keyword>
<dbReference type="InterPro" id="IPR011004">
    <property type="entry name" value="Trimer_LpxA-like_sf"/>
</dbReference>
<dbReference type="InterPro" id="IPR006462">
    <property type="entry name" value="MS5"/>
</dbReference>
<dbReference type="InterPro" id="IPR001451">
    <property type="entry name" value="Hexapep"/>
</dbReference>
<dbReference type="Gene3D" id="2.160.10.10">
    <property type="entry name" value="Hexapeptide repeat proteins"/>
    <property type="match status" value="1"/>
</dbReference>
<evidence type="ECO:0000256" key="2">
    <source>
        <dbReference type="ARBA" id="ARBA00022556"/>
    </source>
</evidence>
<dbReference type="Pfam" id="PF00132">
    <property type="entry name" value="Hexapep"/>
    <property type="match status" value="1"/>
</dbReference>
<evidence type="ECO:0000256" key="6">
    <source>
        <dbReference type="SAM" id="Phobius"/>
    </source>
</evidence>
<gene>
    <name evidence="8" type="ORF">HID58_040820</name>
</gene>
<keyword evidence="4" id="KW-0443">Lipid metabolism</keyword>
<dbReference type="NCBIfam" id="TIGR01572">
    <property type="entry name" value="A_thl_para_3677"/>
    <property type="match status" value="1"/>
</dbReference>
<evidence type="ECO:0000256" key="5">
    <source>
        <dbReference type="ARBA" id="ARBA00023315"/>
    </source>
</evidence>
<dbReference type="Pfam" id="PF04776">
    <property type="entry name" value="protein_MS5"/>
    <property type="match status" value="1"/>
</dbReference>
<proteinExistence type="predicted"/>
<dbReference type="Pfam" id="PF06888">
    <property type="entry name" value="Put_Phosphatase"/>
    <property type="match status" value="1"/>
</dbReference>
<dbReference type="InterPro" id="IPR016965">
    <property type="entry name" value="Pase_PHOSPHO-typ"/>
</dbReference>
<keyword evidence="9" id="KW-1185">Reference proteome</keyword>
<evidence type="ECO:0000313" key="9">
    <source>
        <dbReference type="Proteomes" id="UP000824890"/>
    </source>
</evidence>
<feature type="non-terminal residue" evidence="8">
    <location>
        <position position="785"/>
    </location>
</feature>
<name>A0ABQ8B935_BRANA</name>
<dbReference type="PANTHER" id="PTHR43480:SF1">
    <property type="entry name" value="ACYL-[ACYL-CARRIER-PROTEIN]--UDP-N-ACETYLGLUCOSAMINE O-ACYLTRANSFERASE, MITOCHONDRIAL-RELATED"/>
    <property type="match status" value="1"/>
</dbReference>
<evidence type="ECO:0000256" key="3">
    <source>
        <dbReference type="ARBA" id="ARBA00022679"/>
    </source>
</evidence>
<dbReference type="EMBL" id="JAGKQM010000011">
    <property type="protein sequence ID" value="KAH0901317.1"/>
    <property type="molecule type" value="Genomic_DNA"/>
</dbReference>
<evidence type="ECO:0000256" key="1">
    <source>
        <dbReference type="ARBA" id="ARBA00022516"/>
    </source>
</evidence>
<keyword evidence="6" id="KW-0812">Transmembrane</keyword>